<protein>
    <submittedName>
        <fullName evidence="1">Uncharacterized protein</fullName>
    </submittedName>
</protein>
<dbReference type="Proteomes" id="UP000219338">
    <property type="component" value="Unassembled WGS sequence"/>
</dbReference>
<gene>
    <name evidence="1" type="ORF">ARMOST_04480</name>
</gene>
<accession>A0A284QXP2</accession>
<sequence length="118" mass="13744">MLKKYSKCWSCQSVIRRHLPDSILMYQWQRVNTALAIEDIRLLGVGSWGIKHLPPRFAWDQRSVLCLKKYAFDYMSRTCELIEARPKEAGMVVGYQSLLSCSPRCHCLKLRPTLARAR</sequence>
<proteinExistence type="predicted"/>
<dbReference type="AlphaFoldDB" id="A0A284QXP2"/>
<dbReference type="EMBL" id="FUEG01000003">
    <property type="protein sequence ID" value="SJL01162.1"/>
    <property type="molecule type" value="Genomic_DNA"/>
</dbReference>
<evidence type="ECO:0000313" key="2">
    <source>
        <dbReference type="Proteomes" id="UP000219338"/>
    </source>
</evidence>
<organism evidence="1 2">
    <name type="scientific">Armillaria ostoyae</name>
    <name type="common">Armillaria root rot fungus</name>
    <dbReference type="NCBI Taxonomy" id="47428"/>
    <lineage>
        <taxon>Eukaryota</taxon>
        <taxon>Fungi</taxon>
        <taxon>Dikarya</taxon>
        <taxon>Basidiomycota</taxon>
        <taxon>Agaricomycotina</taxon>
        <taxon>Agaricomycetes</taxon>
        <taxon>Agaricomycetidae</taxon>
        <taxon>Agaricales</taxon>
        <taxon>Marasmiineae</taxon>
        <taxon>Physalacriaceae</taxon>
        <taxon>Armillaria</taxon>
    </lineage>
</organism>
<evidence type="ECO:0000313" key="1">
    <source>
        <dbReference type="EMBL" id="SJL01162.1"/>
    </source>
</evidence>
<name>A0A284QXP2_ARMOS</name>
<keyword evidence="2" id="KW-1185">Reference proteome</keyword>
<reference evidence="2" key="1">
    <citation type="journal article" date="2017" name="Nat. Ecol. Evol.">
        <title>Genome expansion and lineage-specific genetic innovations in the forest pathogenic fungi Armillaria.</title>
        <authorList>
            <person name="Sipos G."/>
            <person name="Prasanna A.N."/>
            <person name="Walter M.C."/>
            <person name="O'Connor E."/>
            <person name="Balint B."/>
            <person name="Krizsan K."/>
            <person name="Kiss B."/>
            <person name="Hess J."/>
            <person name="Varga T."/>
            <person name="Slot J."/>
            <person name="Riley R."/>
            <person name="Boka B."/>
            <person name="Rigling D."/>
            <person name="Barry K."/>
            <person name="Lee J."/>
            <person name="Mihaltcheva S."/>
            <person name="LaButti K."/>
            <person name="Lipzen A."/>
            <person name="Waldron R."/>
            <person name="Moloney N.M."/>
            <person name="Sperisen C."/>
            <person name="Kredics L."/>
            <person name="Vagvoelgyi C."/>
            <person name="Patrignani A."/>
            <person name="Fitzpatrick D."/>
            <person name="Nagy I."/>
            <person name="Doyle S."/>
            <person name="Anderson J.B."/>
            <person name="Grigoriev I.V."/>
            <person name="Gueldener U."/>
            <person name="Muensterkoetter M."/>
            <person name="Nagy L.G."/>
        </authorList>
    </citation>
    <scope>NUCLEOTIDE SEQUENCE [LARGE SCALE GENOMIC DNA]</scope>
    <source>
        <strain evidence="2">C18/9</strain>
    </source>
</reference>